<dbReference type="EMBL" id="LLXL01000028">
    <property type="protein sequence ID" value="PKK79896.1"/>
    <property type="molecule type" value="Genomic_DNA"/>
</dbReference>
<protein>
    <submittedName>
        <fullName evidence="2">Uncharacterized protein</fullName>
    </submittedName>
</protein>
<comment type="caution">
    <text evidence="2">The sequence shown here is derived from an EMBL/GenBank/DDBJ whole genome shotgun (WGS) entry which is preliminary data.</text>
</comment>
<accession>A0A2N1P1B1</accession>
<feature type="compositionally biased region" description="Basic residues" evidence="1">
    <location>
        <begin position="124"/>
        <end position="140"/>
    </location>
</feature>
<evidence type="ECO:0000313" key="3">
    <source>
        <dbReference type="Proteomes" id="UP000233469"/>
    </source>
</evidence>
<evidence type="ECO:0000256" key="1">
    <source>
        <dbReference type="SAM" id="MobiDB-lite"/>
    </source>
</evidence>
<proteinExistence type="predicted"/>
<feature type="compositionally biased region" description="Polar residues" evidence="1">
    <location>
        <begin position="102"/>
        <end position="123"/>
    </location>
</feature>
<reference evidence="2 3" key="1">
    <citation type="submission" date="2016-04" db="EMBL/GenBank/DDBJ databases">
        <title>Genome analyses suggest a sexual origin of heterokaryosis in a supposedly ancient asexual fungus.</title>
        <authorList>
            <person name="Ropars J."/>
            <person name="Sedzielewska K."/>
            <person name="Noel J."/>
            <person name="Charron P."/>
            <person name="Farinelli L."/>
            <person name="Marton T."/>
            <person name="Kruger M."/>
            <person name="Pelin A."/>
            <person name="Brachmann A."/>
            <person name="Corradi N."/>
        </authorList>
    </citation>
    <scope>NUCLEOTIDE SEQUENCE [LARGE SCALE GENOMIC DNA]</scope>
    <source>
        <strain evidence="2 3">C2</strain>
    </source>
</reference>
<reference evidence="2 3" key="2">
    <citation type="submission" date="2017-10" db="EMBL/GenBank/DDBJ databases">
        <title>Extensive intraspecific genome diversity in a model arbuscular mycorrhizal fungus.</title>
        <authorList>
            <person name="Chen E.C.H."/>
            <person name="Morin E."/>
            <person name="Baudet D."/>
            <person name="Noel J."/>
            <person name="Ndikumana S."/>
            <person name="Charron P."/>
            <person name="St-Onge C."/>
            <person name="Giorgi J."/>
            <person name="Grigoriev I.V."/>
            <person name="Roux C."/>
            <person name="Martin F.M."/>
            <person name="Corradi N."/>
        </authorList>
    </citation>
    <scope>NUCLEOTIDE SEQUENCE [LARGE SCALE GENOMIC DNA]</scope>
    <source>
        <strain evidence="2 3">C2</strain>
    </source>
</reference>
<sequence>MTFYRCPYILRSGEVCNQICYQKKECLIHWNSPPCNPCKKCGKLTYLKYGTCNIHAKKTTRTTRIRTGPPDSTLTQKSEIFFVIYYKKLEEGYTFLDKNPNKADNQLESNQSGSTNRSPNKSHSQWKSKRSRHLTIKPRPKSGQLRLGSKQVYKQAHSRAHAKEPDKAKTSRRAKGAGKMKATSKAPRSLQRNQKAVVIRSNGDNTAHHRSSI</sequence>
<dbReference type="Proteomes" id="UP000233469">
    <property type="component" value="Unassembled WGS sequence"/>
</dbReference>
<evidence type="ECO:0000313" key="2">
    <source>
        <dbReference type="EMBL" id="PKK79896.1"/>
    </source>
</evidence>
<dbReference type="AlphaFoldDB" id="A0A2N1P1B1"/>
<organism evidence="2 3">
    <name type="scientific">Rhizophagus irregularis</name>
    <dbReference type="NCBI Taxonomy" id="588596"/>
    <lineage>
        <taxon>Eukaryota</taxon>
        <taxon>Fungi</taxon>
        <taxon>Fungi incertae sedis</taxon>
        <taxon>Mucoromycota</taxon>
        <taxon>Glomeromycotina</taxon>
        <taxon>Glomeromycetes</taxon>
        <taxon>Glomerales</taxon>
        <taxon>Glomeraceae</taxon>
        <taxon>Rhizophagus</taxon>
    </lineage>
</organism>
<feature type="region of interest" description="Disordered" evidence="1">
    <location>
        <begin position="100"/>
        <end position="213"/>
    </location>
</feature>
<gene>
    <name evidence="2" type="ORF">RhiirC2_704650</name>
</gene>
<dbReference type="VEuPathDB" id="FungiDB:RhiirFUN_007042"/>
<name>A0A2N1P1B1_9GLOM</name>